<feature type="compositionally biased region" description="Basic and acidic residues" evidence="1">
    <location>
        <begin position="23"/>
        <end position="35"/>
    </location>
</feature>
<sequence>MANKEKETKNKTEYKKRPKHKKLEPYKRSKNGRIE</sequence>
<organism evidence="2">
    <name type="scientific">virus sp. ct9pU4</name>
    <dbReference type="NCBI Taxonomy" id="2828248"/>
    <lineage>
        <taxon>Viruses</taxon>
    </lineage>
</organism>
<dbReference type="EMBL" id="BK059087">
    <property type="protein sequence ID" value="DAE28484.1"/>
    <property type="molecule type" value="Genomic_DNA"/>
</dbReference>
<proteinExistence type="predicted"/>
<evidence type="ECO:0000256" key="1">
    <source>
        <dbReference type="SAM" id="MobiDB-lite"/>
    </source>
</evidence>
<accession>A0A8S5RBY4</accession>
<feature type="compositionally biased region" description="Basic and acidic residues" evidence="1">
    <location>
        <begin position="1"/>
        <end position="15"/>
    </location>
</feature>
<name>A0A8S5RBY4_9VIRU</name>
<evidence type="ECO:0000313" key="2">
    <source>
        <dbReference type="EMBL" id="DAE28484.1"/>
    </source>
</evidence>
<protein>
    <submittedName>
        <fullName evidence="2">Uncharacterized protein</fullName>
    </submittedName>
</protein>
<reference evidence="2" key="1">
    <citation type="journal article" date="2021" name="Proc. Natl. Acad. Sci. U.S.A.">
        <title>A Catalog of Tens of Thousands of Viruses from Human Metagenomes Reveals Hidden Associations with Chronic Diseases.</title>
        <authorList>
            <person name="Tisza M.J."/>
            <person name="Buck C.B."/>
        </authorList>
    </citation>
    <scope>NUCLEOTIDE SEQUENCE</scope>
    <source>
        <strain evidence="2">Ct9pU4</strain>
    </source>
</reference>
<feature type="region of interest" description="Disordered" evidence="1">
    <location>
        <begin position="1"/>
        <end position="35"/>
    </location>
</feature>